<evidence type="ECO:0000256" key="1">
    <source>
        <dbReference type="ARBA" id="ARBA00009861"/>
    </source>
</evidence>
<dbReference type="PANTHER" id="PTHR31623:SF122">
    <property type="entry name" value="HXXXD-TYPE ACYL-TRANSFERASE FAMILY PROTEIN"/>
    <property type="match status" value="1"/>
</dbReference>
<dbReference type="InterPro" id="IPR023213">
    <property type="entry name" value="CAT-like_dom_sf"/>
</dbReference>
<dbReference type="Proteomes" id="UP000087171">
    <property type="component" value="Chromosome Ca6"/>
</dbReference>
<keyword evidence="4" id="KW-1185">Reference proteome</keyword>
<protein>
    <submittedName>
        <fullName evidence="5">Vinorine synthase-like</fullName>
    </submittedName>
</protein>
<accession>A0A1S2YHG4</accession>
<sequence>MEMEIISREIIKPSSPTPPHLKNFPLSFIDHITFRNYVPLLFFYDDTKVCDQTSKISHLKNSLSQILSIYYPFAGRFKDQVSIECNDQGVSFLVANIGTKLSTILQNPNQNLLNPLFPDELQWKTANWSESILAIQINCFACGRIVISVCACHKIIDASTAFNFVNDWAEINREKQKSKSILSILPYNALYAGGTIFPRATFPIFPEVEFVKHEAIVCKRFVFEASKIKLLKGMMVNSHSNPVKNPTRVEVVTALIYKCAVSALGLNFKTTSLRMAVDLRRRMVPPLLDKSVGNLVWFLFVINPELHDVVCKIREGLCEFCEIYPKKFGGKEKDLSFILECLKQVTTNSNAENQSLIIYASWCRFPMYEADFGWGKPIWVTTSACPARNAIVLMDTRDGDGIEALVNMEQNDMVIFQRHVELCQYASLNPSIIANDSN</sequence>
<evidence type="ECO:0000256" key="3">
    <source>
        <dbReference type="ARBA" id="ARBA00023315"/>
    </source>
</evidence>
<dbReference type="eggNOG" id="ENOG502QYCI">
    <property type="taxonomic scope" value="Eukaryota"/>
</dbReference>
<dbReference type="PANTHER" id="PTHR31623">
    <property type="entry name" value="F21J9.9"/>
    <property type="match status" value="1"/>
</dbReference>
<organism evidence="4 5">
    <name type="scientific">Cicer arietinum</name>
    <name type="common">Chickpea</name>
    <name type="synonym">Garbanzo</name>
    <dbReference type="NCBI Taxonomy" id="3827"/>
    <lineage>
        <taxon>Eukaryota</taxon>
        <taxon>Viridiplantae</taxon>
        <taxon>Streptophyta</taxon>
        <taxon>Embryophyta</taxon>
        <taxon>Tracheophyta</taxon>
        <taxon>Spermatophyta</taxon>
        <taxon>Magnoliopsida</taxon>
        <taxon>eudicotyledons</taxon>
        <taxon>Gunneridae</taxon>
        <taxon>Pentapetalae</taxon>
        <taxon>rosids</taxon>
        <taxon>fabids</taxon>
        <taxon>Fabales</taxon>
        <taxon>Fabaceae</taxon>
        <taxon>Papilionoideae</taxon>
        <taxon>50 kb inversion clade</taxon>
        <taxon>NPAAA clade</taxon>
        <taxon>Hologalegina</taxon>
        <taxon>IRL clade</taxon>
        <taxon>Cicereae</taxon>
        <taxon>Cicer</taxon>
    </lineage>
</organism>
<dbReference type="KEGG" id="cam:101507313"/>
<gene>
    <name evidence="5" type="primary">LOC101507313</name>
</gene>
<proteinExistence type="inferred from homology"/>
<keyword evidence="3" id="KW-0012">Acyltransferase</keyword>
<evidence type="ECO:0000313" key="4">
    <source>
        <dbReference type="Proteomes" id="UP000087171"/>
    </source>
</evidence>
<reference evidence="5" key="2">
    <citation type="submission" date="2025-08" db="UniProtKB">
        <authorList>
            <consortium name="RefSeq"/>
        </authorList>
    </citation>
    <scope>IDENTIFICATION</scope>
    <source>
        <tissue evidence="5">Etiolated seedlings</tissue>
    </source>
</reference>
<keyword evidence="2" id="KW-0808">Transferase</keyword>
<dbReference type="AlphaFoldDB" id="A0A1S2YHG4"/>
<evidence type="ECO:0000256" key="2">
    <source>
        <dbReference type="ARBA" id="ARBA00022679"/>
    </source>
</evidence>
<dbReference type="STRING" id="3827.A0A1S2YHG4"/>
<comment type="similarity">
    <text evidence="1">Belongs to the plant acyltransferase family.</text>
</comment>
<dbReference type="OrthoDB" id="671439at2759"/>
<dbReference type="RefSeq" id="XP_004504492.1">
    <property type="nucleotide sequence ID" value="XM_004504435.3"/>
</dbReference>
<dbReference type="Pfam" id="PF02458">
    <property type="entry name" value="Transferase"/>
    <property type="match status" value="1"/>
</dbReference>
<reference evidence="4" key="1">
    <citation type="journal article" date="2013" name="Nat. Biotechnol.">
        <title>Draft genome sequence of chickpea (Cicer arietinum) provides a resource for trait improvement.</title>
        <authorList>
            <person name="Varshney R.K."/>
            <person name="Song C."/>
            <person name="Saxena R.K."/>
            <person name="Azam S."/>
            <person name="Yu S."/>
            <person name="Sharpe A.G."/>
            <person name="Cannon S."/>
            <person name="Baek J."/>
            <person name="Rosen B.D."/>
            <person name="Tar'an B."/>
            <person name="Millan T."/>
            <person name="Zhang X."/>
            <person name="Ramsay L.D."/>
            <person name="Iwata A."/>
            <person name="Wang Y."/>
            <person name="Nelson W."/>
            <person name="Farmer A.D."/>
            <person name="Gaur P.M."/>
            <person name="Soderlund C."/>
            <person name="Penmetsa R.V."/>
            <person name="Xu C."/>
            <person name="Bharti A.K."/>
            <person name="He W."/>
            <person name="Winter P."/>
            <person name="Zhao S."/>
            <person name="Hane J.K."/>
            <person name="Carrasquilla-Garcia N."/>
            <person name="Condie J.A."/>
            <person name="Upadhyaya H.D."/>
            <person name="Luo M.C."/>
            <person name="Thudi M."/>
            <person name="Gowda C.L."/>
            <person name="Singh N.P."/>
            <person name="Lichtenzveig J."/>
            <person name="Gali K.K."/>
            <person name="Rubio J."/>
            <person name="Nadarajan N."/>
            <person name="Dolezel J."/>
            <person name="Bansal K.C."/>
            <person name="Xu X."/>
            <person name="Edwards D."/>
            <person name="Zhang G."/>
            <person name="Kahl G."/>
            <person name="Gil J."/>
            <person name="Singh K.B."/>
            <person name="Datta S.K."/>
            <person name="Jackson S.A."/>
            <person name="Wang J."/>
            <person name="Cook D.R."/>
        </authorList>
    </citation>
    <scope>NUCLEOTIDE SEQUENCE [LARGE SCALE GENOMIC DNA]</scope>
    <source>
        <strain evidence="4">cv. CDC Frontier</strain>
    </source>
</reference>
<name>A0A1S2YHG4_CICAR</name>
<evidence type="ECO:0000313" key="5">
    <source>
        <dbReference type="RefSeq" id="XP_004504492.1"/>
    </source>
</evidence>
<dbReference type="Gene3D" id="3.30.559.10">
    <property type="entry name" value="Chloramphenicol acetyltransferase-like domain"/>
    <property type="match status" value="2"/>
</dbReference>
<dbReference type="GeneID" id="101507313"/>
<dbReference type="GO" id="GO:0016746">
    <property type="term" value="F:acyltransferase activity"/>
    <property type="evidence" value="ECO:0007669"/>
    <property type="project" value="UniProtKB-KW"/>
</dbReference>
<dbReference type="PaxDb" id="3827-XP_004504492.1"/>